<evidence type="ECO:0000313" key="10">
    <source>
        <dbReference type="Proteomes" id="UP000318384"/>
    </source>
</evidence>
<dbReference type="SUPFAM" id="SSF55486">
    <property type="entry name" value="Metalloproteases ('zincins'), catalytic domain"/>
    <property type="match status" value="1"/>
</dbReference>
<evidence type="ECO:0000256" key="4">
    <source>
        <dbReference type="ARBA" id="ARBA00016512"/>
    </source>
</evidence>
<dbReference type="SMART" id="SM00710">
    <property type="entry name" value="PbH1"/>
    <property type="match status" value="8"/>
</dbReference>
<dbReference type="RefSeq" id="WP_145179679.1">
    <property type="nucleotide sequence ID" value="NZ_CP037422.1"/>
</dbReference>
<dbReference type="NCBIfam" id="NF041518">
    <property type="entry name" value="choice_anch_Q"/>
    <property type="match status" value="1"/>
</dbReference>
<dbReference type="InterPro" id="IPR018247">
    <property type="entry name" value="EF_Hand_1_Ca_BS"/>
</dbReference>
<dbReference type="GO" id="GO:0005576">
    <property type="term" value="C:extracellular region"/>
    <property type="evidence" value="ECO:0007669"/>
    <property type="project" value="UniProtKB-SubCell"/>
</dbReference>
<dbReference type="SUPFAM" id="SSF51126">
    <property type="entry name" value="Pectin lyase-like"/>
    <property type="match status" value="2"/>
</dbReference>
<keyword evidence="5" id="KW-0964">Secreted</keyword>
<dbReference type="Gene3D" id="3.40.390.10">
    <property type="entry name" value="Collagenase (Catalytic Domain)"/>
    <property type="match status" value="1"/>
</dbReference>
<dbReference type="PANTHER" id="PTHR11319">
    <property type="entry name" value="G PROTEIN-COUPLED RECEPTOR-RELATED"/>
    <property type="match status" value="1"/>
</dbReference>
<dbReference type="InterPro" id="IPR006626">
    <property type="entry name" value="PbH1"/>
</dbReference>
<keyword evidence="7" id="KW-0472">Membrane</keyword>
<dbReference type="Gene3D" id="2.160.20.10">
    <property type="entry name" value="Single-stranded right-handed beta-helix, Pectin lyase-like"/>
    <property type="match status" value="1"/>
</dbReference>
<dbReference type="InterPro" id="IPR011050">
    <property type="entry name" value="Pectin_lyase_fold/virulence"/>
</dbReference>
<dbReference type="InterPro" id="IPR003368">
    <property type="entry name" value="POMP_repeat"/>
</dbReference>
<gene>
    <name evidence="9" type="ORF">V202x_53270</name>
</gene>
<evidence type="ECO:0000256" key="5">
    <source>
        <dbReference type="ARBA" id="ARBA00022525"/>
    </source>
</evidence>
<keyword evidence="8" id="KW-0998">Cell outer membrane</keyword>
<evidence type="ECO:0000256" key="2">
    <source>
        <dbReference type="ARBA" id="ARBA00004442"/>
    </source>
</evidence>
<reference evidence="9 10" key="1">
    <citation type="submission" date="2019-03" db="EMBL/GenBank/DDBJ databases">
        <title>Deep-cultivation of Planctomycetes and their phenomic and genomic characterization uncovers novel biology.</title>
        <authorList>
            <person name="Wiegand S."/>
            <person name="Jogler M."/>
            <person name="Boedeker C."/>
            <person name="Pinto D."/>
            <person name="Vollmers J."/>
            <person name="Rivas-Marin E."/>
            <person name="Kohn T."/>
            <person name="Peeters S.H."/>
            <person name="Heuer A."/>
            <person name="Rast P."/>
            <person name="Oberbeckmann S."/>
            <person name="Bunk B."/>
            <person name="Jeske O."/>
            <person name="Meyerdierks A."/>
            <person name="Storesund J.E."/>
            <person name="Kallscheuer N."/>
            <person name="Luecker S."/>
            <person name="Lage O.M."/>
            <person name="Pohl T."/>
            <person name="Merkel B.J."/>
            <person name="Hornburger P."/>
            <person name="Mueller R.-W."/>
            <person name="Bruemmer F."/>
            <person name="Labrenz M."/>
            <person name="Spormann A.M."/>
            <person name="Op den Camp H."/>
            <person name="Overmann J."/>
            <person name="Amann R."/>
            <person name="Jetten M.S.M."/>
            <person name="Mascher T."/>
            <person name="Medema M.H."/>
            <person name="Devos D.P."/>
            <person name="Kaster A.-K."/>
            <person name="Ovreas L."/>
            <person name="Rohde M."/>
            <person name="Galperin M.Y."/>
            <person name="Jogler C."/>
        </authorList>
    </citation>
    <scope>NUCLEOTIDE SEQUENCE [LARGE SCALE GENOMIC DNA]</scope>
    <source>
        <strain evidence="9 10">V202</strain>
    </source>
</reference>
<dbReference type="GO" id="GO:0000272">
    <property type="term" value="P:polysaccharide catabolic process"/>
    <property type="evidence" value="ECO:0007669"/>
    <property type="project" value="InterPro"/>
</dbReference>
<dbReference type="EMBL" id="CP037422">
    <property type="protein sequence ID" value="QDU11902.1"/>
    <property type="molecule type" value="Genomic_DNA"/>
</dbReference>
<dbReference type="PROSITE" id="PS00018">
    <property type="entry name" value="EF_HAND_1"/>
    <property type="match status" value="1"/>
</dbReference>
<accession>A0A517X327</accession>
<name>A0A517X327_9PLAN</name>
<dbReference type="Proteomes" id="UP000318384">
    <property type="component" value="Chromosome"/>
</dbReference>
<protein>
    <recommendedName>
        <fullName evidence="4">Probable pectate lyase C</fullName>
    </recommendedName>
</protein>
<dbReference type="PANTHER" id="PTHR11319:SF35">
    <property type="entry name" value="OUTER MEMBRANE PROTEIN PMPC-RELATED"/>
    <property type="match status" value="1"/>
</dbReference>
<dbReference type="InterPro" id="IPR012334">
    <property type="entry name" value="Pectin_lyas_fold"/>
</dbReference>
<dbReference type="InterPro" id="IPR036439">
    <property type="entry name" value="Dockerin_dom_sf"/>
</dbReference>
<evidence type="ECO:0000256" key="7">
    <source>
        <dbReference type="ARBA" id="ARBA00023136"/>
    </source>
</evidence>
<dbReference type="OrthoDB" id="292920at2"/>
<dbReference type="GO" id="GO:0009279">
    <property type="term" value="C:cell outer membrane"/>
    <property type="evidence" value="ECO:0007669"/>
    <property type="project" value="UniProtKB-SubCell"/>
</dbReference>
<dbReference type="InterPro" id="IPR059226">
    <property type="entry name" value="Choice_anch_Q_dom"/>
</dbReference>
<dbReference type="Pfam" id="PF02415">
    <property type="entry name" value="Chlam_PMP"/>
    <property type="match status" value="3"/>
</dbReference>
<keyword evidence="6" id="KW-0732">Signal</keyword>
<dbReference type="SUPFAM" id="SSF63446">
    <property type="entry name" value="Type I dockerin domain"/>
    <property type="match status" value="1"/>
</dbReference>
<proteinExistence type="predicted"/>
<evidence type="ECO:0000256" key="8">
    <source>
        <dbReference type="ARBA" id="ARBA00023237"/>
    </source>
</evidence>
<evidence type="ECO:0000256" key="1">
    <source>
        <dbReference type="ARBA" id="ARBA00004196"/>
    </source>
</evidence>
<organism evidence="9 10">
    <name type="scientific">Gimesia aquarii</name>
    <dbReference type="NCBI Taxonomy" id="2527964"/>
    <lineage>
        <taxon>Bacteria</taxon>
        <taxon>Pseudomonadati</taxon>
        <taxon>Planctomycetota</taxon>
        <taxon>Planctomycetia</taxon>
        <taxon>Planctomycetales</taxon>
        <taxon>Planctomycetaceae</taxon>
        <taxon>Gimesia</taxon>
    </lineage>
</organism>
<dbReference type="Gene3D" id="1.10.1330.10">
    <property type="entry name" value="Dockerin domain"/>
    <property type="match status" value="1"/>
</dbReference>
<keyword evidence="10" id="KW-1185">Reference proteome</keyword>
<sequence>MFRFHWLTSLRNKLRADSTRHIQSERKYARQRSLRVATAFVSRTAAERLEDRTLLTVFTVVNTNDSDTGSLREAIEQANASAGADTISFDASLAGQTIVLTDELLISDDVTIIGLGANQLTISGNNNNRIFNIDDSSTETEVIVELSGLSLINGHSDNGGAILNYENLTITDSILSGNNVAELQYDDSTVNNGGGVHNIRGALTINNSTFTNNSANDGGGVYNRNGTVTVTNSTFSENSATTSRGDGGGIYNYDGNLIVNHSTFSENSATNGAGIHFNSSYVNSGPVPNLVMDITNSTFLKNSATSGGGIYFESPYKNDSHMASVMNSTFSENIVSGNGAGIHFDSGKAFVFNSTFAGNISDRIGGGISNRWTTLTIKNSSFNQNSARLYGGGISNGGFFYYESGGNLSLINSTLSENSSSNNGGALYSSLGIVEIVNSTLSGNSAIFTGGAIYTRRFEGPTAVNIISSTITGNTANYVGGFYTSSTPFSIINSIIAGNPTNDSNPQNSISITHSNSTTSSIIQDSIVGLLDPVLRDNGGPTKTHALLPGSNAINSGDNSAIVDAEIDTDQRGSTFNRIFGGVVDLGAYEVQVFHSQIDLKVVNSKTSTLSNGESNSLPDNLGWIDEWSSYWLEIWISTPSTTDLEILSAAFNMSYNTSITTATSIEYGAAFTLNQSGTINDVTGTIQNLSAETGLSDVGDDQHVLFARIRFESTSDDAVNLDLQGRNLNPQSPEFLIGQSEIVFTGSSPIEEAYGPSPETLIYANPYDLNDDDAINFRDLMLFASVYNTIPSESSSDYSWFADLNQSDRVNFKDLVLFASNYGKRKLDHPTIVYPQNFPHAWNNQLLVDTTQGEPQLAPETLSQSTADTALNNVVEHVSPQLNPSQNETLEQIDIQVVDLEGNTLGRAVSGTIYIDANAAGYGWFVDATPGDNSEFQVESQLSLIALPETDAAGHVDLWSVIMHELGHLLGYEHEDTGLMQDTLPPGVRRLPDWELNIDLGNNSLPEEADSFFLTIQDQTNLVPF</sequence>
<dbReference type="GO" id="GO:0008237">
    <property type="term" value="F:metallopeptidase activity"/>
    <property type="evidence" value="ECO:0007669"/>
    <property type="project" value="InterPro"/>
</dbReference>
<comment type="subcellular location">
    <subcellularLocation>
        <location evidence="1">Cell envelope</location>
    </subcellularLocation>
    <subcellularLocation>
        <location evidence="2">Cell outer membrane</location>
    </subcellularLocation>
    <subcellularLocation>
        <location evidence="3">Secreted</location>
    </subcellularLocation>
</comment>
<dbReference type="AlphaFoldDB" id="A0A517X327"/>
<dbReference type="InterPro" id="IPR024079">
    <property type="entry name" value="MetalloPept_cat_dom_sf"/>
</dbReference>
<evidence type="ECO:0000313" key="9">
    <source>
        <dbReference type="EMBL" id="QDU11902.1"/>
    </source>
</evidence>
<evidence type="ECO:0000256" key="6">
    <source>
        <dbReference type="ARBA" id="ARBA00022729"/>
    </source>
</evidence>
<evidence type="ECO:0000256" key="3">
    <source>
        <dbReference type="ARBA" id="ARBA00004613"/>
    </source>
</evidence>